<keyword evidence="2" id="KW-1185">Reference proteome</keyword>
<sequence>MVPLSILLLLFPASVLSAPSPQPLLDAIHVPLTRRNVVHNISHYAVAAENIRGKYGFSSSRNAATNSKRAGLAATFSTVNQQADSSYYGTLTIGTPPQSFNVILDTGSSDLWVADTACRGCESTTPLFNTAQSSSLKAAPASSSSQLTQIQYGSGAVQGQIVQDTVSMGPFNIPEQNFLAVSRTTSGLLDGTVSGIMGLAFEALASTNAVPFWQALASNGALSAPEMSFWLTRFINDPNAQVVEPGGAFTLGGTNSTFFTGNIEFLNMPSTQTETFWLLPMASVNVNGNNVAITTGSSALAAIDTGTTLIGGPTTDVQAIWNAVPGSAPVSNMQGFFSFPCTSTVSVSISFGGNSWPINPADMNLGQLQAGSSQCLGGIFDLSLGSNIESGSGNPNWVVGDTFLKNVYSVFRASPPSIGFAQLSAAAGGSGTSTTQPNTSANPLGNNPPLTPSASLGTPGSAPSGFGKNDAQRNKPILKGLMVAMSVVVSGSMWLML</sequence>
<protein>
    <submittedName>
        <fullName evidence="1">Acid protease</fullName>
    </submittedName>
</protein>
<reference evidence="1 2" key="1">
    <citation type="journal article" date="2019" name="Nat. Ecol. Evol.">
        <title>Megaphylogeny resolves global patterns of mushroom evolution.</title>
        <authorList>
            <person name="Varga T."/>
            <person name="Krizsan K."/>
            <person name="Foldi C."/>
            <person name="Dima B."/>
            <person name="Sanchez-Garcia M."/>
            <person name="Sanchez-Ramirez S."/>
            <person name="Szollosi G.J."/>
            <person name="Szarkandi J.G."/>
            <person name="Papp V."/>
            <person name="Albert L."/>
            <person name="Andreopoulos W."/>
            <person name="Angelini C."/>
            <person name="Antonin V."/>
            <person name="Barry K.W."/>
            <person name="Bougher N.L."/>
            <person name="Buchanan P."/>
            <person name="Buyck B."/>
            <person name="Bense V."/>
            <person name="Catcheside P."/>
            <person name="Chovatia M."/>
            <person name="Cooper J."/>
            <person name="Damon W."/>
            <person name="Desjardin D."/>
            <person name="Finy P."/>
            <person name="Geml J."/>
            <person name="Haridas S."/>
            <person name="Hughes K."/>
            <person name="Justo A."/>
            <person name="Karasinski D."/>
            <person name="Kautmanova I."/>
            <person name="Kiss B."/>
            <person name="Kocsube S."/>
            <person name="Kotiranta H."/>
            <person name="LaButti K.M."/>
            <person name="Lechner B.E."/>
            <person name="Liimatainen K."/>
            <person name="Lipzen A."/>
            <person name="Lukacs Z."/>
            <person name="Mihaltcheva S."/>
            <person name="Morgado L.N."/>
            <person name="Niskanen T."/>
            <person name="Noordeloos M.E."/>
            <person name="Ohm R.A."/>
            <person name="Ortiz-Santana B."/>
            <person name="Ovrebo C."/>
            <person name="Racz N."/>
            <person name="Riley R."/>
            <person name="Savchenko A."/>
            <person name="Shiryaev A."/>
            <person name="Soop K."/>
            <person name="Spirin V."/>
            <person name="Szebenyi C."/>
            <person name="Tomsovsky M."/>
            <person name="Tulloss R.E."/>
            <person name="Uehling J."/>
            <person name="Grigoriev I.V."/>
            <person name="Vagvolgyi C."/>
            <person name="Papp T."/>
            <person name="Martin F.M."/>
            <person name="Miettinen O."/>
            <person name="Hibbett D.S."/>
            <person name="Nagy L.G."/>
        </authorList>
    </citation>
    <scope>NUCLEOTIDE SEQUENCE [LARGE SCALE GENOMIC DNA]</scope>
    <source>
        <strain evidence="1 2">NL-1719</strain>
    </source>
</reference>
<evidence type="ECO:0000313" key="2">
    <source>
        <dbReference type="Proteomes" id="UP000308600"/>
    </source>
</evidence>
<keyword evidence="1" id="KW-0645">Protease</keyword>
<dbReference type="EMBL" id="ML208269">
    <property type="protein sequence ID" value="TFK74251.1"/>
    <property type="molecule type" value="Genomic_DNA"/>
</dbReference>
<dbReference type="Proteomes" id="UP000308600">
    <property type="component" value="Unassembled WGS sequence"/>
</dbReference>
<evidence type="ECO:0000313" key="1">
    <source>
        <dbReference type="EMBL" id="TFK74251.1"/>
    </source>
</evidence>
<name>A0ACD3B9D9_9AGAR</name>
<proteinExistence type="predicted"/>
<keyword evidence="1" id="KW-0378">Hydrolase</keyword>
<organism evidence="1 2">
    <name type="scientific">Pluteus cervinus</name>
    <dbReference type="NCBI Taxonomy" id="181527"/>
    <lineage>
        <taxon>Eukaryota</taxon>
        <taxon>Fungi</taxon>
        <taxon>Dikarya</taxon>
        <taxon>Basidiomycota</taxon>
        <taxon>Agaricomycotina</taxon>
        <taxon>Agaricomycetes</taxon>
        <taxon>Agaricomycetidae</taxon>
        <taxon>Agaricales</taxon>
        <taxon>Pluteineae</taxon>
        <taxon>Pluteaceae</taxon>
        <taxon>Pluteus</taxon>
    </lineage>
</organism>
<accession>A0ACD3B9D9</accession>
<gene>
    <name evidence="1" type="ORF">BDN72DRAFT_789459</name>
</gene>